<dbReference type="RefSeq" id="WP_348261810.1">
    <property type="nucleotide sequence ID" value="NZ_CP121196.1"/>
</dbReference>
<name>A0AAU7DGX1_9BACT</name>
<feature type="binding site" evidence="8">
    <location>
        <position position="287"/>
    </location>
    <ligand>
        <name>Mg(2+)</name>
        <dbReference type="ChEBI" id="CHEBI:18420"/>
    </ligand>
</feature>
<reference evidence="9" key="1">
    <citation type="submission" date="2023-03" db="EMBL/GenBank/DDBJ databases">
        <title>Edaphobacter sp.</title>
        <authorList>
            <person name="Huber K.J."/>
            <person name="Papendorf J."/>
            <person name="Pilke C."/>
            <person name="Bunk B."/>
            <person name="Sproeer C."/>
            <person name="Pester M."/>
        </authorList>
    </citation>
    <scope>NUCLEOTIDE SEQUENCE</scope>
    <source>
        <strain evidence="9">DSM 110680</strain>
    </source>
</reference>
<feature type="binding site" evidence="8">
    <location>
        <position position="118"/>
    </location>
    <ligand>
        <name>ATP</name>
        <dbReference type="ChEBI" id="CHEBI:30616"/>
    </ligand>
</feature>
<organism evidence="9">
    <name type="scientific">Telmatobacter sp. DSM 110680</name>
    <dbReference type="NCBI Taxonomy" id="3036704"/>
    <lineage>
        <taxon>Bacteria</taxon>
        <taxon>Pseudomonadati</taxon>
        <taxon>Acidobacteriota</taxon>
        <taxon>Terriglobia</taxon>
        <taxon>Terriglobales</taxon>
        <taxon>Acidobacteriaceae</taxon>
        <taxon>Telmatobacter</taxon>
    </lineage>
</organism>
<evidence type="ECO:0000256" key="3">
    <source>
        <dbReference type="ARBA" id="ARBA00022695"/>
    </source>
</evidence>
<feature type="binding site" evidence="8">
    <location>
        <position position="278"/>
    </location>
    <ligand>
        <name>Mg(2+)</name>
        <dbReference type="ChEBI" id="CHEBI:18420"/>
    </ligand>
</feature>
<feature type="binding site" evidence="8">
    <location>
        <position position="117"/>
    </location>
    <ligand>
        <name>ATP</name>
        <dbReference type="ChEBI" id="CHEBI:30616"/>
    </ligand>
</feature>
<evidence type="ECO:0000256" key="8">
    <source>
        <dbReference type="HAMAP-Rule" id="MF_00692"/>
    </source>
</evidence>
<dbReference type="EMBL" id="CP121196">
    <property type="protein sequence ID" value="XBH16581.1"/>
    <property type="molecule type" value="Genomic_DNA"/>
</dbReference>
<keyword evidence="5 8" id="KW-0547">Nucleotide-binding</keyword>
<comment type="catalytic activity">
    <reaction evidence="8">
        <text>L-threonyl-[protein] + ATP = 3-O-(5'-adenylyl)-L-threonyl-[protein] + diphosphate</text>
        <dbReference type="Rhea" id="RHEA:54292"/>
        <dbReference type="Rhea" id="RHEA-COMP:11060"/>
        <dbReference type="Rhea" id="RHEA-COMP:13847"/>
        <dbReference type="ChEBI" id="CHEBI:30013"/>
        <dbReference type="ChEBI" id="CHEBI:30616"/>
        <dbReference type="ChEBI" id="CHEBI:33019"/>
        <dbReference type="ChEBI" id="CHEBI:138113"/>
        <dbReference type="EC" id="2.7.7.108"/>
    </reaction>
</comment>
<dbReference type="Pfam" id="PF02696">
    <property type="entry name" value="SelO"/>
    <property type="match status" value="1"/>
</dbReference>
<dbReference type="GO" id="GO:0030145">
    <property type="term" value="F:manganese ion binding"/>
    <property type="evidence" value="ECO:0007669"/>
    <property type="project" value="UniProtKB-UniRule"/>
</dbReference>
<sequence length="522" mass="56858">MSFPDAASLNSLTELSSEAATDSNRSAAPVHFGFQNTYARLPERFFSRLAPTPVAAPQLVKVNVELARSLGIDPDALSSTVGVEILAGNKIAESSEPIALAYAGHQYGYFVPQLGDGRAILLGEVVGEGGERYDIQLKGSGPTPFSRRGDGRAALGPVLREYIVSEAMSALGVPTTRALAAVITGERVLRETVLPGAIFTRVAASHLRVGTFQYFAARQDIDGLRTLANYAIARHYPDASKAARPIRALLDNVIARQAKLMAQWLMIGFVHGVMNTDNTSISGETIDYGPCAFMEAYDPATVFSSIDANGRYAYGNQPRIAHWNVTRLAEALLPVIAEEAGSEEAAVAAANEALAAFEPQFEAARLTGLRRKLGMFTESEEDAALAENLLERMRVNGADFTLTFRRLCDAAGGVKNDAGVRELFTDSDSYDAWATKWRQRLEKESITAEKRVEAMRKANPAFIPRNHMVEAALNAAISRQDFHPFEELLDVLSRPYEDRSDMARYSVPAKPEERVCQTFCGT</sequence>
<dbReference type="GO" id="GO:0005524">
    <property type="term" value="F:ATP binding"/>
    <property type="evidence" value="ECO:0007669"/>
    <property type="project" value="UniProtKB-UniRule"/>
</dbReference>
<evidence type="ECO:0000256" key="2">
    <source>
        <dbReference type="ARBA" id="ARBA00022679"/>
    </source>
</evidence>
<comment type="catalytic activity">
    <reaction evidence="8">
        <text>L-tyrosyl-[protein] + UTP = O-(5'-uridylyl)-L-tyrosyl-[protein] + diphosphate</text>
        <dbReference type="Rhea" id="RHEA:83887"/>
        <dbReference type="Rhea" id="RHEA-COMP:10136"/>
        <dbReference type="Rhea" id="RHEA-COMP:20238"/>
        <dbReference type="ChEBI" id="CHEBI:33019"/>
        <dbReference type="ChEBI" id="CHEBI:46398"/>
        <dbReference type="ChEBI" id="CHEBI:46858"/>
        <dbReference type="ChEBI" id="CHEBI:90602"/>
    </reaction>
</comment>
<gene>
    <name evidence="8" type="primary">ydiU</name>
    <name evidence="8" type="synonym">selO</name>
    <name evidence="9" type="ORF">P8935_18645</name>
</gene>
<feature type="binding site" evidence="8">
    <location>
        <position position="287"/>
    </location>
    <ligand>
        <name>ATP</name>
        <dbReference type="ChEBI" id="CHEBI:30616"/>
    </ligand>
</feature>
<accession>A0AAU7DGX1</accession>
<comment type="similarity">
    <text evidence="1 8">Belongs to the SELO family.</text>
</comment>
<dbReference type="GO" id="GO:0000287">
    <property type="term" value="F:magnesium ion binding"/>
    <property type="evidence" value="ECO:0007669"/>
    <property type="project" value="UniProtKB-UniRule"/>
</dbReference>
<comment type="catalytic activity">
    <reaction evidence="8">
        <text>L-seryl-[protein] + UTP = O-(5'-uridylyl)-L-seryl-[protein] + diphosphate</text>
        <dbReference type="Rhea" id="RHEA:64604"/>
        <dbReference type="Rhea" id="RHEA-COMP:9863"/>
        <dbReference type="Rhea" id="RHEA-COMP:16635"/>
        <dbReference type="ChEBI" id="CHEBI:29999"/>
        <dbReference type="ChEBI" id="CHEBI:33019"/>
        <dbReference type="ChEBI" id="CHEBI:46398"/>
        <dbReference type="ChEBI" id="CHEBI:156051"/>
    </reaction>
</comment>
<dbReference type="NCBIfam" id="NF000658">
    <property type="entry name" value="PRK00029.1"/>
    <property type="match status" value="1"/>
</dbReference>
<dbReference type="HAMAP" id="MF_00692">
    <property type="entry name" value="SelO"/>
    <property type="match status" value="1"/>
</dbReference>
<feature type="binding site" evidence="8">
    <location>
        <position position="151"/>
    </location>
    <ligand>
        <name>ATP</name>
        <dbReference type="ChEBI" id="CHEBI:30616"/>
    </ligand>
</feature>
<comment type="catalytic activity">
    <reaction evidence="8">
        <text>L-histidyl-[protein] + UTP = N(tele)-(5'-uridylyl)-L-histidyl-[protein] + diphosphate</text>
        <dbReference type="Rhea" id="RHEA:83891"/>
        <dbReference type="Rhea" id="RHEA-COMP:9745"/>
        <dbReference type="Rhea" id="RHEA-COMP:20239"/>
        <dbReference type="ChEBI" id="CHEBI:29979"/>
        <dbReference type="ChEBI" id="CHEBI:33019"/>
        <dbReference type="ChEBI" id="CHEBI:46398"/>
        <dbReference type="ChEBI" id="CHEBI:233474"/>
    </reaction>
</comment>
<dbReference type="PANTHER" id="PTHR32057">
    <property type="entry name" value="PROTEIN ADENYLYLTRANSFERASE SELO, MITOCHONDRIAL"/>
    <property type="match status" value="1"/>
</dbReference>
<evidence type="ECO:0000313" key="9">
    <source>
        <dbReference type="EMBL" id="XBH16581.1"/>
    </source>
</evidence>
<evidence type="ECO:0000256" key="4">
    <source>
        <dbReference type="ARBA" id="ARBA00022723"/>
    </source>
</evidence>
<dbReference type="InterPro" id="IPR003846">
    <property type="entry name" value="SelO"/>
</dbReference>
<comment type="catalytic activity">
    <reaction evidence="8">
        <text>L-tyrosyl-[protein] + ATP = O-(5'-adenylyl)-L-tyrosyl-[protein] + diphosphate</text>
        <dbReference type="Rhea" id="RHEA:54288"/>
        <dbReference type="Rhea" id="RHEA-COMP:10136"/>
        <dbReference type="Rhea" id="RHEA-COMP:13846"/>
        <dbReference type="ChEBI" id="CHEBI:30616"/>
        <dbReference type="ChEBI" id="CHEBI:33019"/>
        <dbReference type="ChEBI" id="CHEBI:46858"/>
        <dbReference type="ChEBI" id="CHEBI:83624"/>
        <dbReference type="EC" id="2.7.7.108"/>
    </reaction>
</comment>
<feature type="binding site" evidence="8">
    <location>
        <position position="208"/>
    </location>
    <ligand>
        <name>ATP</name>
        <dbReference type="ChEBI" id="CHEBI:30616"/>
    </ligand>
</feature>
<dbReference type="GO" id="GO:0070733">
    <property type="term" value="F:AMPylase activity"/>
    <property type="evidence" value="ECO:0007669"/>
    <property type="project" value="UniProtKB-EC"/>
</dbReference>
<feature type="binding site" evidence="8">
    <location>
        <position position="115"/>
    </location>
    <ligand>
        <name>ATP</name>
        <dbReference type="ChEBI" id="CHEBI:30616"/>
    </ligand>
</feature>
<feature type="binding site" evidence="8">
    <location>
        <position position="201"/>
    </location>
    <ligand>
        <name>ATP</name>
        <dbReference type="ChEBI" id="CHEBI:30616"/>
    </ligand>
</feature>
<keyword evidence="2 8" id="KW-0808">Transferase</keyword>
<dbReference type="AlphaFoldDB" id="A0AAU7DGX1"/>
<comment type="cofactor">
    <cofactor evidence="8">
        <name>Mg(2+)</name>
        <dbReference type="ChEBI" id="CHEBI:18420"/>
    </cofactor>
    <cofactor evidence="8">
        <name>Mn(2+)</name>
        <dbReference type="ChEBI" id="CHEBI:29035"/>
    </cofactor>
</comment>
<protein>
    <recommendedName>
        <fullName evidence="8">Protein nucleotidyltransferase YdiU</fullName>
        <ecNumber evidence="8">2.7.7.-</ecNumber>
    </recommendedName>
    <alternativeName>
        <fullName evidence="8">Protein adenylyltransferase YdiU</fullName>
        <ecNumber evidence="8">2.7.7.108</ecNumber>
    </alternativeName>
    <alternativeName>
        <fullName evidence="8">Protein uridylyltransferase YdiU</fullName>
        <ecNumber evidence="8">2.7.7.-</ecNumber>
    </alternativeName>
</protein>
<evidence type="ECO:0000256" key="5">
    <source>
        <dbReference type="ARBA" id="ARBA00022741"/>
    </source>
</evidence>
<dbReference type="PANTHER" id="PTHR32057:SF14">
    <property type="entry name" value="PROTEIN ADENYLYLTRANSFERASE SELO, MITOCHONDRIAL"/>
    <property type="match status" value="1"/>
</dbReference>
<feature type="active site" description="Proton acceptor" evidence="8">
    <location>
        <position position="277"/>
    </location>
</feature>
<keyword evidence="8" id="KW-0464">Manganese</keyword>
<evidence type="ECO:0000256" key="7">
    <source>
        <dbReference type="ARBA" id="ARBA00022842"/>
    </source>
</evidence>
<feature type="binding site" evidence="8">
    <location>
        <position position="138"/>
    </location>
    <ligand>
        <name>ATP</name>
        <dbReference type="ChEBI" id="CHEBI:30616"/>
    </ligand>
</feature>
<proteinExistence type="inferred from homology"/>
<comment type="function">
    <text evidence="8">Nucleotidyltransferase involved in the post-translational modification of proteins. It can catalyze the addition of adenosine monophosphate (AMP) or uridine monophosphate (UMP) to a protein, resulting in modifications known as AMPylation and UMPylation.</text>
</comment>
<keyword evidence="4 8" id="KW-0479">Metal-binding</keyword>
<keyword evidence="7 8" id="KW-0460">Magnesium</keyword>
<keyword evidence="3 8" id="KW-0548">Nucleotidyltransferase</keyword>
<evidence type="ECO:0000256" key="1">
    <source>
        <dbReference type="ARBA" id="ARBA00009747"/>
    </source>
</evidence>
<dbReference type="EC" id="2.7.7.-" evidence="8"/>
<comment type="catalytic activity">
    <reaction evidence="8">
        <text>L-seryl-[protein] + ATP = 3-O-(5'-adenylyl)-L-seryl-[protein] + diphosphate</text>
        <dbReference type="Rhea" id="RHEA:58120"/>
        <dbReference type="Rhea" id="RHEA-COMP:9863"/>
        <dbReference type="Rhea" id="RHEA-COMP:15073"/>
        <dbReference type="ChEBI" id="CHEBI:29999"/>
        <dbReference type="ChEBI" id="CHEBI:30616"/>
        <dbReference type="ChEBI" id="CHEBI:33019"/>
        <dbReference type="ChEBI" id="CHEBI:142516"/>
        <dbReference type="EC" id="2.7.7.108"/>
    </reaction>
</comment>
<evidence type="ECO:0000256" key="6">
    <source>
        <dbReference type="ARBA" id="ARBA00022840"/>
    </source>
</evidence>
<dbReference type="EC" id="2.7.7.108" evidence="8"/>
<feature type="binding site" evidence="8">
    <location>
        <position position="150"/>
    </location>
    <ligand>
        <name>ATP</name>
        <dbReference type="ChEBI" id="CHEBI:30616"/>
    </ligand>
</feature>
<keyword evidence="6 8" id="KW-0067">ATP-binding</keyword>